<proteinExistence type="predicted"/>
<dbReference type="GO" id="GO:0005737">
    <property type="term" value="C:cytoplasm"/>
    <property type="evidence" value="ECO:0007669"/>
    <property type="project" value="TreeGrafter"/>
</dbReference>
<dbReference type="InterPro" id="IPR025286">
    <property type="entry name" value="MOFRL_assoc_dom"/>
</dbReference>
<dbReference type="Gene3D" id="3.40.1480.10">
    <property type="entry name" value="MOFRL domain"/>
    <property type="match status" value="1"/>
</dbReference>
<feature type="domain" description="MOFRL-associated" evidence="2">
    <location>
        <begin position="10"/>
        <end position="208"/>
    </location>
</feature>
<reference evidence="4" key="1">
    <citation type="submission" date="2016-10" db="EMBL/GenBank/DDBJ databases">
        <authorList>
            <person name="Varghese N."/>
            <person name="Submissions S."/>
        </authorList>
    </citation>
    <scope>NUCLEOTIDE SEQUENCE [LARGE SCALE GENOMIC DNA]</scope>
    <source>
        <strain evidence="4">DSM 241</strain>
    </source>
</reference>
<sequence>MISHRDIPLHCFHQALEAVNGEWVVQRQLAIQEPQGPVHGVAIGKAAAAMARGARAGLGGRLERALVITRHGHGDDALARDGRFSCLESDHPLPGEASLAAGERLLAFIAATPSDASLLFLVSGGTSCLVEVLPEGMTLANLQRLNGWLLGSGLDIQAMNRVRSAVSRIKAGRLRGYLGQRSAQVWLISDVPGNDPAVIGSGLLTPTRESLPLPTLPAGLSETVHRAMAAHATLSRSTPSVPARVLATLEDACRAAGDAARQRHCPVTIHGEFLKGEAAERGAALAHWLTHEGRATPGVHVWGGETTVTLPENSGQGGRNQHLALAAARVLSGCPDVTLLAAGTDGSDGVTSATGALVDGGTWERIRAQGLDPDQALSTANAHPCLQASGDLLETGPTGTNVMDLVIAHIS</sequence>
<dbReference type="Gene3D" id="3.40.50.10180">
    <property type="entry name" value="Glycerate kinase, MOFRL-like N-terminal domain"/>
    <property type="match status" value="1"/>
</dbReference>
<dbReference type="Proteomes" id="UP000199256">
    <property type="component" value="Unassembled WGS sequence"/>
</dbReference>
<dbReference type="Pfam" id="PF13660">
    <property type="entry name" value="DUF4147"/>
    <property type="match status" value="1"/>
</dbReference>
<feature type="domain" description="MOFRL" evidence="1">
    <location>
        <begin position="299"/>
        <end position="404"/>
    </location>
</feature>
<protein>
    <submittedName>
        <fullName evidence="3">Hydroxypyruvate reductase</fullName>
    </submittedName>
</protein>
<accession>A0A1H7PYY9</accession>
<dbReference type="PANTHER" id="PTHR12227:SF0">
    <property type="entry name" value="GLYCERATE KINASE"/>
    <property type="match status" value="1"/>
</dbReference>
<evidence type="ECO:0000313" key="4">
    <source>
        <dbReference type="Proteomes" id="UP000199256"/>
    </source>
</evidence>
<evidence type="ECO:0000259" key="1">
    <source>
        <dbReference type="Pfam" id="PF05161"/>
    </source>
</evidence>
<name>A0A1H7PYY9_9GAMM</name>
<keyword evidence="4" id="KW-1185">Reference proteome</keyword>
<dbReference type="STRING" id="1396821.SAMN05444515_11550"/>
<dbReference type="EMBL" id="FOAA01000015">
    <property type="protein sequence ID" value="SEL40267.1"/>
    <property type="molecule type" value="Genomic_DNA"/>
</dbReference>
<dbReference type="SUPFAM" id="SSF82544">
    <property type="entry name" value="GckA/TtuD-like"/>
    <property type="match status" value="1"/>
</dbReference>
<dbReference type="PANTHER" id="PTHR12227">
    <property type="entry name" value="GLYCERATE KINASE"/>
    <property type="match status" value="1"/>
</dbReference>
<dbReference type="InterPro" id="IPR007835">
    <property type="entry name" value="MOFRL"/>
</dbReference>
<dbReference type="InterPro" id="IPR037035">
    <property type="entry name" value="GK-like_C_sf"/>
</dbReference>
<gene>
    <name evidence="3" type="ORF">SAMN05444515_11550</name>
</gene>
<dbReference type="Pfam" id="PF05161">
    <property type="entry name" value="MOFRL"/>
    <property type="match status" value="1"/>
</dbReference>
<dbReference type="InterPro" id="IPR039760">
    <property type="entry name" value="MOFRL_protein"/>
</dbReference>
<evidence type="ECO:0000313" key="3">
    <source>
        <dbReference type="EMBL" id="SEL40267.1"/>
    </source>
</evidence>
<dbReference type="GO" id="GO:0008887">
    <property type="term" value="F:glycerate kinase activity"/>
    <property type="evidence" value="ECO:0007669"/>
    <property type="project" value="InterPro"/>
</dbReference>
<keyword evidence="3" id="KW-0670">Pyruvate</keyword>
<dbReference type="AlphaFoldDB" id="A0A1H7PYY9"/>
<organism evidence="3 4">
    <name type="scientific">Ectothiorhodospira marina</name>
    <dbReference type="NCBI Taxonomy" id="1396821"/>
    <lineage>
        <taxon>Bacteria</taxon>
        <taxon>Pseudomonadati</taxon>
        <taxon>Pseudomonadota</taxon>
        <taxon>Gammaproteobacteria</taxon>
        <taxon>Chromatiales</taxon>
        <taxon>Ectothiorhodospiraceae</taxon>
        <taxon>Ectothiorhodospira</taxon>
    </lineage>
</organism>
<evidence type="ECO:0000259" key="2">
    <source>
        <dbReference type="Pfam" id="PF13660"/>
    </source>
</evidence>
<dbReference type="InterPro" id="IPR038614">
    <property type="entry name" value="GK_N_sf"/>
</dbReference>
<dbReference type="RefSeq" id="WP_245740843.1">
    <property type="nucleotide sequence ID" value="NZ_FOAA01000015.1"/>
</dbReference>